<evidence type="ECO:0000259" key="3">
    <source>
        <dbReference type="PROSITE" id="PS51186"/>
    </source>
</evidence>
<proteinExistence type="predicted"/>
<dbReference type="InterPro" id="IPR050769">
    <property type="entry name" value="NAT_camello-type"/>
</dbReference>
<evidence type="ECO:0000313" key="5">
    <source>
        <dbReference type="Proteomes" id="UP000199754"/>
    </source>
</evidence>
<dbReference type="PANTHER" id="PTHR13947">
    <property type="entry name" value="GNAT FAMILY N-ACETYLTRANSFERASE"/>
    <property type="match status" value="1"/>
</dbReference>
<dbReference type="PANTHER" id="PTHR13947:SF37">
    <property type="entry name" value="LD18367P"/>
    <property type="match status" value="1"/>
</dbReference>
<name>A0A221K8Y4_9RHOB</name>
<dbReference type="PROSITE" id="PS51186">
    <property type="entry name" value="GNAT"/>
    <property type="match status" value="1"/>
</dbReference>
<dbReference type="SUPFAM" id="SSF55729">
    <property type="entry name" value="Acyl-CoA N-acyltransferases (Nat)"/>
    <property type="match status" value="1"/>
</dbReference>
<dbReference type="Pfam" id="PF00583">
    <property type="entry name" value="Acetyltransf_1"/>
    <property type="match status" value="1"/>
</dbReference>
<keyword evidence="4" id="KW-0614">Plasmid</keyword>
<reference evidence="4 5" key="1">
    <citation type="submission" date="2017-07" db="EMBL/GenBank/DDBJ databases">
        <title>Genome Sequence of Sulfitobacter pseudonitzschiae Strain SMR1 Isolated from a culture of the Diatom Skeletonema marinoi.</title>
        <authorList>
            <person name="Topel M."/>
            <person name="Pinder M.I.M."/>
            <person name="Johansson O.N."/>
            <person name="Kourtchenko O."/>
            <person name="Godhe A."/>
            <person name="Clarke A.K."/>
        </authorList>
    </citation>
    <scope>NUCLEOTIDE SEQUENCE [LARGE SCALE GENOMIC DNA]</scope>
    <source>
        <strain evidence="4 5">SMR1</strain>
        <plasmid evidence="4 5">pSMR1-5</plasmid>
    </source>
</reference>
<accession>A0A221K8Y4</accession>
<dbReference type="CDD" id="cd04301">
    <property type="entry name" value="NAT_SF"/>
    <property type="match status" value="1"/>
</dbReference>
<dbReference type="KEGG" id="spse:SULPSESMR1_03666"/>
<feature type="domain" description="N-acetyltransferase" evidence="3">
    <location>
        <begin position="32"/>
        <end position="200"/>
    </location>
</feature>
<evidence type="ECO:0000256" key="2">
    <source>
        <dbReference type="SAM" id="MobiDB-lite"/>
    </source>
</evidence>
<evidence type="ECO:0000256" key="1">
    <source>
        <dbReference type="ARBA" id="ARBA00022679"/>
    </source>
</evidence>
<geneLocation type="plasmid" evidence="4 5">
    <name>pSMR1-5</name>
</geneLocation>
<dbReference type="Proteomes" id="UP000199754">
    <property type="component" value="Plasmid pSMR1-5"/>
</dbReference>
<sequence length="211" mass="23281">MKRDAEESSPSVPTRADRNDQAASKAPVDDPIIVRPFEPDDAAAVRALFIAVNRLMAPRHMAEQFEAYIATALREEIDNIARYYAARGGQFFVASAAGGLVGMFGLEQAEPGAAELRRMYVDPRFRRRGIGRDLLARAETEAQKAGCKRMILSTSELQTAALTLYRNAGYRKVRQEVATRATNKTLGGAIRRFHFEKVLPGMARSPLPAIT</sequence>
<protein>
    <submittedName>
        <fullName evidence="4">Putative acetyltransferase</fullName>
    </submittedName>
</protein>
<dbReference type="GO" id="GO:0008080">
    <property type="term" value="F:N-acetyltransferase activity"/>
    <property type="evidence" value="ECO:0007669"/>
    <property type="project" value="InterPro"/>
</dbReference>
<organism evidence="4 5">
    <name type="scientific">Pseudosulfitobacter pseudonitzschiae</name>
    <dbReference type="NCBI Taxonomy" id="1402135"/>
    <lineage>
        <taxon>Bacteria</taxon>
        <taxon>Pseudomonadati</taxon>
        <taxon>Pseudomonadota</taxon>
        <taxon>Alphaproteobacteria</taxon>
        <taxon>Rhodobacterales</taxon>
        <taxon>Roseobacteraceae</taxon>
        <taxon>Pseudosulfitobacter</taxon>
    </lineage>
</organism>
<keyword evidence="1 4" id="KW-0808">Transferase</keyword>
<evidence type="ECO:0000313" key="4">
    <source>
        <dbReference type="EMBL" id="ASM75464.1"/>
    </source>
</evidence>
<feature type="region of interest" description="Disordered" evidence="2">
    <location>
        <begin position="1"/>
        <end position="32"/>
    </location>
</feature>
<dbReference type="Gene3D" id="3.40.630.30">
    <property type="match status" value="1"/>
</dbReference>
<dbReference type="OrthoDB" id="3389160at2"/>
<dbReference type="EMBL" id="CP022420">
    <property type="protein sequence ID" value="ASM75464.1"/>
    <property type="molecule type" value="Genomic_DNA"/>
</dbReference>
<gene>
    <name evidence="4" type="ORF">SULPSESMR1_03666</name>
</gene>
<dbReference type="RefSeq" id="WP_089423461.1">
    <property type="nucleotide sequence ID" value="NZ_CP022420.1"/>
</dbReference>
<keyword evidence="5" id="KW-1185">Reference proteome</keyword>
<dbReference type="InterPro" id="IPR016181">
    <property type="entry name" value="Acyl_CoA_acyltransferase"/>
</dbReference>
<dbReference type="InterPro" id="IPR000182">
    <property type="entry name" value="GNAT_dom"/>
</dbReference>
<dbReference type="AlphaFoldDB" id="A0A221K8Y4"/>